<dbReference type="EMBL" id="DVMY01000016">
    <property type="protein sequence ID" value="HIU36768.1"/>
    <property type="molecule type" value="Genomic_DNA"/>
</dbReference>
<evidence type="ECO:0000313" key="3">
    <source>
        <dbReference type="Proteomes" id="UP000824083"/>
    </source>
</evidence>
<dbReference type="Pfam" id="PF03966">
    <property type="entry name" value="Trm112p"/>
    <property type="match status" value="1"/>
</dbReference>
<comment type="similarity">
    <text evidence="1">Belongs to the UPF0434 family.</text>
</comment>
<dbReference type="GO" id="GO:0005829">
    <property type="term" value="C:cytosol"/>
    <property type="evidence" value="ECO:0007669"/>
    <property type="project" value="TreeGrafter"/>
</dbReference>
<organism evidence="2 3">
    <name type="scientific">Candidatus Aphodousia faecigallinarum</name>
    <dbReference type="NCBI Taxonomy" id="2840677"/>
    <lineage>
        <taxon>Bacteria</taxon>
        <taxon>Pseudomonadati</taxon>
        <taxon>Pseudomonadota</taxon>
        <taxon>Betaproteobacteria</taxon>
        <taxon>Burkholderiales</taxon>
        <taxon>Sutterellaceae</taxon>
        <taxon>Sutterellaceae incertae sedis</taxon>
        <taxon>Candidatus Aphodousia</taxon>
    </lineage>
</organism>
<sequence>MALDPRLTATLVCPVCKGAIVWDAEKSLLVCPRCKLAFEVKDNIPNMIPDEAKKLSDEEAKEYAKRLSIVRGA</sequence>
<comment type="caution">
    <text evidence="2">The sequence shown here is derived from an EMBL/GenBank/DDBJ whole genome shotgun (WGS) entry which is preliminary data.</text>
</comment>
<evidence type="ECO:0000313" key="2">
    <source>
        <dbReference type="EMBL" id="HIU36768.1"/>
    </source>
</evidence>
<evidence type="ECO:0000256" key="1">
    <source>
        <dbReference type="HAMAP-Rule" id="MF_01187"/>
    </source>
</evidence>
<reference evidence="2" key="1">
    <citation type="submission" date="2020-10" db="EMBL/GenBank/DDBJ databases">
        <authorList>
            <person name="Gilroy R."/>
        </authorList>
    </citation>
    <scope>NUCLEOTIDE SEQUENCE</scope>
    <source>
        <strain evidence="2">7463</strain>
    </source>
</reference>
<dbReference type="AlphaFoldDB" id="A0A9D1IGU8"/>
<dbReference type="HAMAP" id="MF_01187">
    <property type="entry name" value="UPF0434"/>
    <property type="match status" value="1"/>
</dbReference>
<name>A0A9D1IGU8_9BURK</name>
<accession>A0A9D1IGU8</accession>
<reference evidence="2" key="2">
    <citation type="journal article" date="2021" name="PeerJ">
        <title>Extensive microbial diversity within the chicken gut microbiome revealed by metagenomics and culture.</title>
        <authorList>
            <person name="Gilroy R."/>
            <person name="Ravi A."/>
            <person name="Getino M."/>
            <person name="Pursley I."/>
            <person name="Horton D.L."/>
            <person name="Alikhan N.F."/>
            <person name="Baker D."/>
            <person name="Gharbi K."/>
            <person name="Hall N."/>
            <person name="Watson M."/>
            <person name="Adriaenssens E.M."/>
            <person name="Foster-Nyarko E."/>
            <person name="Jarju S."/>
            <person name="Secka A."/>
            <person name="Antonio M."/>
            <person name="Oren A."/>
            <person name="Chaudhuri R.R."/>
            <person name="La Ragione R."/>
            <person name="Hildebrand F."/>
            <person name="Pallen M.J."/>
        </authorList>
    </citation>
    <scope>NUCLEOTIDE SEQUENCE</scope>
    <source>
        <strain evidence="2">7463</strain>
    </source>
</reference>
<dbReference type="SUPFAM" id="SSF158997">
    <property type="entry name" value="Trm112p-like"/>
    <property type="match status" value="1"/>
</dbReference>
<dbReference type="Proteomes" id="UP000824083">
    <property type="component" value="Unassembled WGS sequence"/>
</dbReference>
<protein>
    <recommendedName>
        <fullName evidence="1">UPF0434 protein IAC56_00595</fullName>
    </recommendedName>
</protein>
<proteinExistence type="inferred from homology"/>
<dbReference type="PANTHER" id="PTHR33505">
    <property type="entry name" value="ZGC:162634"/>
    <property type="match status" value="1"/>
</dbReference>
<dbReference type="InterPro" id="IPR005651">
    <property type="entry name" value="Trm112-like"/>
</dbReference>
<gene>
    <name evidence="2" type="ORF">IAC56_00595</name>
</gene>
<dbReference type="Gene3D" id="2.20.25.10">
    <property type="match status" value="1"/>
</dbReference>
<dbReference type="PANTHER" id="PTHR33505:SF4">
    <property type="entry name" value="PROTEIN PREY, MITOCHONDRIAL"/>
    <property type="match status" value="1"/>
</dbReference>